<protein>
    <submittedName>
        <fullName evidence="1">Uncharacterized protein</fullName>
    </submittedName>
</protein>
<organism evidence="1 2">
    <name type="scientific">Marinactinospora thermotolerans DSM 45154</name>
    <dbReference type="NCBI Taxonomy" id="1122192"/>
    <lineage>
        <taxon>Bacteria</taxon>
        <taxon>Bacillati</taxon>
        <taxon>Actinomycetota</taxon>
        <taxon>Actinomycetes</taxon>
        <taxon>Streptosporangiales</taxon>
        <taxon>Nocardiopsidaceae</taxon>
        <taxon>Marinactinospora</taxon>
    </lineage>
</organism>
<evidence type="ECO:0000313" key="1">
    <source>
        <dbReference type="EMBL" id="SJZ91953.1"/>
    </source>
</evidence>
<dbReference type="RefSeq" id="WP_159457242.1">
    <property type="nucleotide sequence ID" value="NZ_FUWS01000004.1"/>
</dbReference>
<gene>
    <name evidence="1" type="ORF">SAMN02745673_01859</name>
</gene>
<sequence>MTGEPPQDDELEAVFTRAREELKAQWRERLTRRLVSEAEQGDPTAREIVAALRLEP</sequence>
<dbReference type="EMBL" id="FUWS01000004">
    <property type="protein sequence ID" value="SJZ91953.1"/>
    <property type="molecule type" value="Genomic_DNA"/>
</dbReference>
<dbReference type="Proteomes" id="UP000190637">
    <property type="component" value="Unassembled WGS sequence"/>
</dbReference>
<reference evidence="1 2" key="1">
    <citation type="submission" date="2017-02" db="EMBL/GenBank/DDBJ databases">
        <authorList>
            <person name="Peterson S.W."/>
        </authorList>
    </citation>
    <scope>NUCLEOTIDE SEQUENCE [LARGE SCALE GENOMIC DNA]</scope>
    <source>
        <strain evidence="1 2">DSM 45154</strain>
    </source>
</reference>
<accession>A0A1T4PK61</accession>
<dbReference type="STRING" id="1122192.SAMN02745673_01859"/>
<dbReference type="AlphaFoldDB" id="A0A1T4PK61"/>
<evidence type="ECO:0000313" key="2">
    <source>
        <dbReference type="Proteomes" id="UP000190637"/>
    </source>
</evidence>
<name>A0A1T4PK61_9ACTN</name>
<proteinExistence type="predicted"/>
<keyword evidence="2" id="KW-1185">Reference proteome</keyword>